<dbReference type="Proteomes" id="UP000887013">
    <property type="component" value="Unassembled WGS sequence"/>
</dbReference>
<proteinExistence type="predicted"/>
<keyword evidence="4" id="KW-0812">Transmembrane</keyword>
<accession>A0A8X6UGX6</accession>
<keyword evidence="3" id="KW-1015">Disulfide bond</keyword>
<comment type="caution">
    <text evidence="5">The sequence shown here is derived from an EMBL/GenBank/DDBJ whole genome shotgun (WGS) entry which is preliminary data.</text>
</comment>
<evidence type="ECO:0000256" key="2">
    <source>
        <dbReference type="ARBA" id="ARBA00022525"/>
    </source>
</evidence>
<keyword evidence="2" id="KW-0964">Secreted</keyword>
<dbReference type="InterPro" id="IPR019553">
    <property type="entry name" value="Spider_toxin_CSTX_knottin"/>
</dbReference>
<evidence type="ECO:0000256" key="3">
    <source>
        <dbReference type="ARBA" id="ARBA00023157"/>
    </source>
</evidence>
<feature type="transmembrane region" description="Helical" evidence="4">
    <location>
        <begin position="50"/>
        <end position="68"/>
    </location>
</feature>
<sequence>MSNIRRLSHSVDETMQQNISGINNPRTCINIYQCISCLIDLLFLANKMKYFVFLFICIVGIAYASSILKADEVLLEDPRDESVRFEEALDESERSCIDHTKECTNDRNGCCVSQGYSDITCQCYTLKKDKKRYNTEGPAERKCWCERSGYWYEKLGDWFKDKLG</sequence>
<keyword evidence="4" id="KW-1133">Transmembrane helix</keyword>
<comment type="subcellular location">
    <subcellularLocation>
        <location evidence="1">Secreted</location>
    </subcellularLocation>
</comment>
<protein>
    <submittedName>
        <fullName evidence="5">Uncharacterized protein</fullName>
    </submittedName>
</protein>
<keyword evidence="6" id="KW-1185">Reference proteome</keyword>
<organism evidence="5 6">
    <name type="scientific">Nephila pilipes</name>
    <name type="common">Giant wood spider</name>
    <name type="synonym">Nephila maculata</name>
    <dbReference type="NCBI Taxonomy" id="299642"/>
    <lineage>
        <taxon>Eukaryota</taxon>
        <taxon>Metazoa</taxon>
        <taxon>Ecdysozoa</taxon>
        <taxon>Arthropoda</taxon>
        <taxon>Chelicerata</taxon>
        <taxon>Arachnida</taxon>
        <taxon>Araneae</taxon>
        <taxon>Araneomorphae</taxon>
        <taxon>Entelegynae</taxon>
        <taxon>Araneoidea</taxon>
        <taxon>Nephilidae</taxon>
        <taxon>Nephila</taxon>
    </lineage>
</organism>
<keyword evidence="4" id="KW-0472">Membrane</keyword>
<dbReference type="AlphaFoldDB" id="A0A8X6UGX6"/>
<dbReference type="EMBL" id="BMAW01126924">
    <property type="protein sequence ID" value="GFU18922.1"/>
    <property type="molecule type" value="Genomic_DNA"/>
</dbReference>
<name>A0A8X6UGX6_NEPPI</name>
<gene>
    <name evidence="5" type="primary">AVEN_34203_1</name>
    <name evidence="5" type="ORF">NPIL_658041</name>
</gene>
<evidence type="ECO:0000313" key="6">
    <source>
        <dbReference type="Proteomes" id="UP000887013"/>
    </source>
</evidence>
<reference evidence="5" key="1">
    <citation type="submission" date="2020-08" db="EMBL/GenBank/DDBJ databases">
        <title>Multicomponent nature underlies the extraordinary mechanical properties of spider dragline silk.</title>
        <authorList>
            <person name="Kono N."/>
            <person name="Nakamura H."/>
            <person name="Mori M."/>
            <person name="Yoshida Y."/>
            <person name="Ohtoshi R."/>
            <person name="Malay A.D."/>
            <person name="Moran D.A.P."/>
            <person name="Tomita M."/>
            <person name="Numata K."/>
            <person name="Arakawa K."/>
        </authorList>
    </citation>
    <scope>NUCLEOTIDE SEQUENCE</scope>
</reference>
<evidence type="ECO:0000256" key="4">
    <source>
        <dbReference type="SAM" id="Phobius"/>
    </source>
</evidence>
<evidence type="ECO:0000256" key="1">
    <source>
        <dbReference type="ARBA" id="ARBA00004613"/>
    </source>
</evidence>
<evidence type="ECO:0000313" key="5">
    <source>
        <dbReference type="EMBL" id="GFU18922.1"/>
    </source>
</evidence>
<dbReference type="GO" id="GO:0090729">
    <property type="term" value="F:toxin activity"/>
    <property type="evidence" value="ECO:0007669"/>
    <property type="project" value="InterPro"/>
</dbReference>
<dbReference type="OrthoDB" id="6418479at2759"/>
<dbReference type="GO" id="GO:0005576">
    <property type="term" value="C:extracellular region"/>
    <property type="evidence" value="ECO:0007669"/>
    <property type="project" value="UniProtKB-SubCell"/>
</dbReference>
<dbReference type="Pfam" id="PF10530">
    <property type="entry name" value="Toxin_35"/>
    <property type="match status" value="1"/>
</dbReference>